<evidence type="ECO:0000313" key="3">
    <source>
        <dbReference type="Proteomes" id="UP000244571"/>
    </source>
</evidence>
<evidence type="ECO:0000256" key="1">
    <source>
        <dbReference type="SAM" id="Phobius"/>
    </source>
</evidence>
<dbReference type="AlphaFoldDB" id="A0A2R4XLC4"/>
<name>A0A2R4XLC4_9BURK</name>
<keyword evidence="1" id="KW-0812">Transmembrane</keyword>
<dbReference type="EMBL" id="CP028901">
    <property type="protein sequence ID" value="AWB34574.1"/>
    <property type="molecule type" value="Genomic_DNA"/>
</dbReference>
<keyword evidence="3" id="KW-1185">Reference proteome</keyword>
<proteinExistence type="predicted"/>
<dbReference type="Proteomes" id="UP000244571">
    <property type="component" value="Chromosome"/>
</dbReference>
<gene>
    <name evidence="2" type="ORF">DBV39_13595</name>
</gene>
<evidence type="ECO:0000313" key="2">
    <source>
        <dbReference type="EMBL" id="AWB34574.1"/>
    </source>
</evidence>
<feature type="transmembrane region" description="Helical" evidence="1">
    <location>
        <begin position="69"/>
        <end position="87"/>
    </location>
</feature>
<sequence>MIVSINQKRVDPVLLIMKYHYNSQIDFSAIQESTLKLIPKPARPILSSNIFMKQRMSTSPMLWGVARRLRFVAVLLVLLWFAVWAVIPPAGA</sequence>
<reference evidence="2 3" key="1">
    <citation type="submission" date="2018-04" db="EMBL/GenBank/DDBJ databases">
        <title>Bordetella sp. HZ20 isolated from seawater.</title>
        <authorList>
            <person name="Sun C."/>
        </authorList>
    </citation>
    <scope>NUCLEOTIDE SEQUENCE [LARGE SCALE GENOMIC DNA]</scope>
    <source>
        <strain evidence="2 3">HZ20</strain>
    </source>
</reference>
<keyword evidence="1" id="KW-1133">Transmembrane helix</keyword>
<protein>
    <submittedName>
        <fullName evidence="2">Uncharacterized protein</fullName>
    </submittedName>
</protein>
<organism evidence="2 3">
    <name type="scientific">Orrella marina</name>
    <dbReference type="NCBI Taxonomy" id="2163011"/>
    <lineage>
        <taxon>Bacteria</taxon>
        <taxon>Pseudomonadati</taxon>
        <taxon>Pseudomonadota</taxon>
        <taxon>Betaproteobacteria</taxon>
        <taxon>Burkholderiales</taxon>
        <taxon>Alcaligenaceae</taxon>
        <taxon>Orrella</taxon>
    </lineage>
</organism>
<keyword evidence="1" id="KW-0472">Membrane</keyword>
<dbReference type="KEGG" id="boz:DBV39_13595"/>
<accession>A0A2R4XLC4</accession>